<evidence type="ECO:0000256" key="8">
    <source>
        <dbReference type="ARBA" id="ARBA00038436"/>
    </source>
</evidence>
<feature type="transmembrane region" description="Helical" evidence="9">
    <location>
        <begin position="125"/>
        <end position="145"/>
    </location>
</feature>
<keyword evidence="3" id="KW-1003">Cell membrane</keyword>
<evidence type="ECO:0000256" key="3">
    <source>
        <dbReference type="ARBA" id="ARBA00022475"/>
    </source>
</evidence>
<feature type="transmembrane region" description="Helical" evidence="9">
    <location>
        <begin position="46"/>
        <end position="64"/>
    </location>
</feature>
<keyword evidence="7 9" id="KW-0472">Membrane</keyword>
<dbReference type="InterPro" id="IPR007387">
    <property type="entry name" value="TRAP_DctQ"/>
</dbReference>
<dbReference type="PANTHER" id="PTHR35011">
    <property type="entry name" value="2,3-DIKETO-L-GULONATE TRAP TRANSPORTER SMALL PERMEASE PROTEIN YIAM"/>
    <property type="match status" value="1"/>
</dbReference>
<evidence type="ECO:0000259" key="10">
    <source>
        <dbReference type="Pfam" id="PF04290"/>
    </source>
</evidence>
<dbReference type="GO" id="GO:0022857">
    <property type="term" value="F:transmembrane transporter activity"/>
    <property type="evidence" value="ECO:0007669"/>
    <property type="project" value="TreeGrafter"/>
</dbReference>
<accession>A0A1H0B7S4</accession>
<dbReference type="OrthoDB" id="5420950at2"/>
<keyword evidence="12" id="KW-1185">Reference proteome</keyword>
<evidence type="ECO:0000256" key="9">
    <source>
        <dbReference type="SAM" id="Phobius"/>
    </source>
</evidence>
<comment type="subcellular location">
    <subcellularLocation>
        <location evidence="1">Cell inner membrane</location>
        <topology evidence="1">Multi-pass membrane protein</topology>
    </subcellularLocation>
</comment>
<evidence type="ECO:0000256" key="2">
    <source>
        <dbReference type="ARBA" id="ARBA00022448"/>
    </source>
</evidence>
<evidence type="ECO:0000256" key="7">
    <source>
        <dbReference type="ARBA" id="ARBA00023136"/>
    </source>
</evidence>
<name>A0A1H0B7S4_9BACT</name>
<keyword evidence="5 9" id="KW-0812">Transmembrane</keyword>
<keyword evidence="6 9" id="KW-1133">Transmembrane helix</keyword>
<proteinExistence type="inferred from homology"/>
<keyword evidence="2" id="KW-0813">Transport</keyword>
<dbReference type="STRING" id="206665.SAMN04488516_10270"/>
<evidence type="ECO:0000256" key="1">
    <source>
        <dbReference type="ARBA" id="ARBA00004429"/>
    </source>
</evidence>
<dbReference type="Pfam" id="PF04290">
    <property type="entry name" value="DctQ"/>
    <property type="match status" value="1"/>
</dbReference>
<feature type="transmembrane region" description="Helical" evidence="9">
    <location>
        <begin position="84"/>
        <end position="105"/>
    </location>
</feature>
<dbReference type="EMBL" id="FNIN01000002">
    <property type="protein sequence ID" value="SDN41641.1"/>
    <property type="molecule type" value="Genomic_DNA"/>
</dbReference>
<evidence type="ECO:0000256" key="5">
    <source>
        <dbReference type="ARBA" id="ARBA00022692"/>
    </source>
</evidence>
<dbReference type="PANTHER" id="PTHR35011:SF10">
    <property type="entry name" value="TRAP TRANSPORTER SMALL PERMEASE PROTEIN"/>
    <property type="match status" value="1"/>
</dbReference>
<dbReference type="RefSeq" id="WP_092063069.1">
    <property type="nucleotide sequence ID" value="NZ_FNIN01000002.1"/>
</dbReference>
<reference evidence="11 12" key="1">
    <citation type="submission" date="2016-10" db="EMBL/GenBank/DDBJ databases">
        <authorList>
            <person name="de Groot N.N."/>
        </authorList>
    </citation>
    <scope>NUCLEOTIDE SEQUENCE [LARGE SCALE GENOMIC DNA]</scope>
    <source>
        <strain evidence="11 12">DSM 15269</strain>
    </source>
</reference>
<protein>
    <submittedName>
        <fullName evidence="11">TRAP-type mannitol/chloroaromatic compound transport system, small permease component</fullName>
    </submittedName>
</protein>
<gene>
    <name evidence="11" type="ORF">SAMN04488516_10270</name>
</gene>
<evidence type="ECO:0000256" key="6">
    <source>
        <dbReference type="ARBA" id="ARBA00022989"/>
    </source>
</evidence>
<sequence length="158" mass="17789">MLTFIRKLNLLACRIGSIVLVLMLLLTVLNMFLTFIGYPIKGAFELLGFLGALLGGMAISPTQAQKGHIRVNLLDNFWSKKTKYILDVISLTLSLAFFVILDWQIFRLALELREWEELSQTLNIAFYPVVFVLGLGIALCCITLFSQLINCKNNSLES</sequence>
<evidence type="ECO:0000313" key="12">
    <source>
        <dbReference type="Proteomes" id="UP000199602"/>
    </source>
</evidence>
<feature type="transmembrane region" description="Helical" evidence="9">
    <location>
        <begin position="12"/>
        <end position="40"/>
    </location>
</feature>
<organism evidence="11 12">
    <name type="scientific">Desulfonauticus submarinus</name>
    <dbReference type="NCBI Taxonomy" id="206665"/>
    <lineage>
        <taxon>Bacteria</taxon>
        <taxon>Pseudomonadati</taxon>
        <taxon>Thermodesulfobacteriota</taxon>
        <taxon>Desulfovibrionia</taxon>
        <taxon>Desulfovibrionales</taxon>
        <taxon>Desulfonauticaceae</taxon>
        <taxon>Desulfonauticus</taxon>
    </lineage>
</organism>
<dbReference type="AlphaFoldDB" id="A0A1H0B7S4"/>
<comment type="similarity">
    <text evidence="8">Belongs to the TRAP transporter small permease family.</text>
</comment>
<dbReference type="GO" id="GO:0015740">
    <property type="term" value="P:C4-dicarboxylate transport"/>
    <property type="evidence" value="ECO:0007669"/>
    <property type="project" value="TreeGrafter"/>
</dbReference>
<dbReference type="Proteomes" id="UP000199602">
    <property type="component" value="Unassembled WGS sequence"/>
</dbReference>
<dbReference type="InterPro" id="IPR055348">
    <property type="entry name" value="DctQ"/>
</dbReference>
<keyword evidence="4" id="KW-0997">Cell inner membrane</keyword>
<evidence type="ECO:0000313" key="11">
    <source>
        <dbReference type="EMBL" id="SDN41641.1"/>
    </source>
</evidence>
<feature type="domain" description="Tripartite ATP-independent periplasmic transporters DctQ component" evidence="10">
    <location>
        <begin position="23"/>
        <end position="150"/>
    </location>
</feature>
<dbReference type="GO" id="GO:0005886">
    <property type="term" value="C:plasma membrane"/>
    <property type="evidence" value="ECO:0007669"/>
    <property type="project" value="UniProtKB-SubCell"/>
</dbReference>
<evidence type="ECO:0000256" key="4">
    <source>
        <dbReference type="ARBA" id="ARBA00022519"/>
    </source>
</evidence>